<evidence type="ECO:0000313" key="1">
    <source>
        <dbReference type="EMBL" id="GIY66135.1"/>
    </source>
</evidence>
<organism evidence="1 2">
    <name type="scientific">Caerostris extrusa</name>
    <name type="common">Bark spider</name>
    <name type="synonym">Caerostris bankana</name>
    <dbReference type="NCBI Taxonomy" id="172846"/>
    <lineage>
        <taxon>Eukaryota</taxon>
        <taxon>Metazoa</taxon>
        <taxon>Ecdysozoa</taxon>
        <taxon>Arthropoda</taxon>
        <taxon>Chelicerata</taxon>
        <taxon>Arachnida</taxon>
        <taxon>Araneae</taxon>
        <taxon>Araneomorphae</taxon>
        <taxon>Entelegynae</taxon>
        <taxon>Araneoidea</taxon>
        <taxon>Araneidae</taxon>
        <taxon>Caerostris</taxon>
    </lineage>
</organism>
<accession>A0AAV4V9H2</accession>
<evidence type="ECO:0000313" key="2">
    <source>
        <dbReference type="Proteomes" id="UP001054945"/>
    </source>
</evidence>
<dbReference type="AlphaFoldDB" id="A0AAV4V9H2"/>
<name>A0AAV4V9H2_CAEEX</name>
<proteinExistence type="predicted"/>
<protein>
    <submittedName>
        <fullName evidence="1">Uncharacterized protein</fullName>
    </submittedName>
</protein>
<gene>
    <name evidence="1" type="ORF">CEXT_97941</name>
</gene>
<comment type="caution">
    <text evidence="1">The sequence shown here is derived from an EMBL/GenBank/DDBJ whole genome shotgun (WGS) entry which is preliminary data.</text>
</comment>
<keyword evidence="2" id="KW-1185">Reference proteome</keyword>
<sequence length="108" mass="12436">MYQSFQSFCYSNDVHLSCQLFSSGIQAALQFIQQKSGYFADIQFVVFWINFAESWQLAQIGLRLMSLNQETVAQFLLSDFKPFSEVYSKLSWGKLQSAGDIIQLHQAF</sequence>
<dbReference type="Proteomes" id="UP001054945">
    <property type="component" value="Unassembled WGS sequence"/>
</dbReference>
<reference evidence="1 2" key="1">
    <citation type="submission" date="2021-06" db="EMBL/GenBank/DDBJ databases">
        <title>Caerostris extrusa draft genome.</title>
        <authorList>
            <person name="Kono N."/>
            <person name="Arakawa K."/>
        </authorList>
    </citation>
    <scope>NUCLEOTIDE SEQUENCE [LARGE SCALE GENOMIC DNA]</scope>
</reference>
<dbReference type="EMBL" id="BPLR01014081">
    <property type="protein sequence ID" value="GIY66135.1"/>
    <property type="molecule type" value="Genomic_DNA"/>
</dbReference>